<dbReference type="AlphaFoldDB" id="A0A0E9T8Y7"/>
<reference evidence="1" key="1">
    <citation type="submission" date="2014-11" db="EMBL/GenBank/DDBJ databases">
        <authorList>
            <person name="Amaro Gonzalez C."/>
        </authorList>
    </citation>
    <scope>NUCLEOTIDE SEQUENCE</scope>
</reference>
<name>A0A0E9T8Y7_ANGAN</name>
<organism evidence="1">
    <name type="scientific">Anguilla anguilla</name>
    <name type="common">European freshwater eel</name>
    <name type="synonym">Muraena anguilla</name>
    <dbReference type="NCBI Taxonomy" id="7936"/>
    <lineage>
        <taxon>Eukaryota</taxon>
        <taxon>Metazoa</taxon>
        <taxon>Chordata</taxon>
        <taxon>Craniata</taxon>
        <taxon>Vertebrata</taxon>
        <taxon>Euteleostomi</taxon>
        <taxon>Actinopterygii</taxon>
        <taxon>Neopterygii</taxon>
        <taxon>Teleostei</taxon>
        <taxon>Anguilliformes</taxon>
        <taxon>Anguillidae</taxon>
        <taxon>Anguilla</taxon>
    </lineage>
</organism>
<dbReference type="EMBL" id="GBXM01059267">
    <property type="protein sequence ID" value="JAH49310.1"/>
    <property type="molecule type" value="Transcribed_RNA"/>
</dbReference>
<sequence>MRRRVVESGTLMTKSSCVEMFCTVPEGGRFVTPPEFLLCSL</sequence>
<protein>
    <submittedName>
        <fullName evidence="1">Uncharacterized protein</fullName>
    </submittedName>
</protein>
<reference evidence="1" key="2">
    <citation type="journal article" date="2015" name="Fish Shellfish Immunol.">
        <title>Early steps in the European eel (Anguilla anguilla)-Vibrio vulnificus interaction in the gills: Role of the RtxA13 toxin.</title>
        <authorList>
            <person name="Callol A."/>
            <person name="Pajuelo D."/>
            <person name="Ebbesson L."/>
            <person name="Teles M."/>
            <person name="MacKenzie S."/>
            <person name="Amaro C."/>
        </authorList>
    </citation>
    <scope>NUCLEOTIDE SEQUENCE</scope>
</reference>
<accession>A0A0E9T8Y7</accession>
<evidence type="ECO:0000313" key="1">
    <source>
        <dbReference type="EMBL" id="JAH49310.1"/>
    </source>
</evidence>
<proteinExistence type="predicted"/>